<feature type="transmembrane region" description="Helical" evidence="1">
    <location>
        <begin position="129"/>
        <end position="147"/>
    </location>
</feature>
<reference evidence="3" key="1">
    <citation type="journal article" date="2019" name="Int. J. Syst. Evol. Microbiol.">
        <title>The Global Catalogue of Microorganisms (GCM) 10K type strain sequencing project: providing services to taxonomists for standard genome sequencing and annotation.</title>
        <authorList>
            <consortium name="The Broad Institute Genomics Platform"/>
            <consortium name="The Broad Institute Genome Sequencing Center for Infectious Disease"/>
            <person name="Wu L."/>
            <person name="Ma J."/>
        </authorList>
    </citation>
    <scope>NUCLEOTIDE SEQUENCE [LARGE SCALE GENOMIC DNA]</scope>
    <source>
        <strain evidence="3">JCM 31037</strain>
    </source>
</reference>
<evidence type="ECO:0000313" key="3">
    <source>
        <dbReference type="Proteomes" id="UP001597260"/>
    </source>
</evidence>
<accession>A0ABW3YIY1</accession>
<protein>
    <submittedName>
        <fullName evidence="2">Uncharacterized protein</fullName>
    </submittedName>
</protein>
<keyword evidence="1" id="KW-1133">Transmembrane helix</keyword>
<feature type="transmembrane region" description="Helical" evidence="1">
    <location>
        <begin position="105"/>
        <end position="122"/>
    </location>
</feature>
<organism evidence="2 3">
    <name type="scientific">Micromonospora sonneratiae</name>
    <dbReference type="NCBI Taxonomy" id="1184706"/>
    <lineage>
        <taxon>Bacteria</taxon>
        <taxon>Bacillati</taxon>
        <taxon>Actinomycetota</taxon>
        <taxon>Actinomycetes</taxon>
        <taxon>Micromonosporales</taxon>
        <taxon>Micromonosporaceae</taxon>
        <taxon>Micromonospora</taxon>
    </lineage>
</organism>
<dbReference type="Proteomes" id="UP001597260">
    <property type="component" value="Unassembled WGS sequence"/>
</dbReference>
<keyword evidence="1" id="KW-0812">Transmembrane</keyword>
<feature type="transmembrane region" description="Helical" evidence="1">
    <location>
        <begin position="159"/>
        <end position="179"/>
    </location>
</feature>
<sequence length="185" mass="19823">MTDSTQVRYVTEHFEMLQGLAMLPAIAWCGLAMSWAAGWVNGWTLLPGALVAALAVLAAVAHYRRTYGQVRQRHQHRAKHMLLWPVTGLLTVAALVHALDLDLPVSLETLILSVGALAGARFERPLAPALLLIGCAGTVLSLLPLGGPAGPHPLSVTEHWIIAFITGTAVLAGWSHLLLRRTLGQ</sequence>
<name>A0ABW3YIY1_9ACTN</name>
<dbReference type="EMBL" id="JBHTMP010000031">
    <property type="protein sequence ID" value="MFD1323417.1"/>
    <property type="molecule type" value="Genomic_DNA"/>
</dbReference>
<comment type="caution">
    <text evidence="2">The sequence shown here is derived from an EMBL/GenBank/DDBJ whole genome shotgun (WGS) entry which is preliminary data.</text>
</comment>
<evidence type="ECO:0000256" key="1">
    <source>
        <dbReference type="SAM" id="Phobius"/>
    </source>
</evidence>
<feature type="transmembrane region" description="Helical" evidence="1">
    <location>
        <begin position="43"/>
        <end position="61"/>
    </location>
</feature>
<evidence type="ECO:0000313" key="2">
    <source>
        <dbReference type="EMBL" id="MFD1323417.1"/>
    </source>
</evidence>
<proteinExistence type="predicted"/>
<feature type="transmembrane region" description="Helical" evidence="1">
    <location>
        <begin position="82"/>
        <end position="99"/>
    </location>
</feature>
<dbReference type="RefSeq" id="WP_377572592.1">
    <property type="nucleotide sequence ID" value="NZ_JBHTMP010000031.1"/>
</dbReference>
<gene>
    <name evidence="2" type="ORF">ACFQ4H_20210</name>
</gene>
<keyword evidence="1" id="KW-0472">Membrane</keyword>
<keyword evidence="3" id="KW-1185">Reference proteome</keyword>
<feature type="transmembrane region" description="Helical" evidence="1">
    <location>
        <begin position="20"/>
        <end position="37"/>
    </location>
</feature>